<evidence type="ECO:0000256" key="3">
    <source>
        <dbReference type="ARBA" id="ARBA00022989"/>
    </source>
</evidence>
<feature type="transmembrane region" description="Helical" evidence="5">
    <location>
        <begin position="81"/>
        <end position="102"/>
    </location>
</feature>
<evidence type="ECO:0000313" key="7">
    <source>
        <dbReference type="Proteomes" id="UP000254707"/>
    </source>
</evidence>
<dbReference type="PANTHER" id="PTHR37306:SF1">
    <property type="entry name" value="COLICIN V PRODUCTION PROTEIN"/>
    <property type="match status" value="1"/>
</dbReference>
<feature type="transmembrane region" description="Helical" evidence="5">
    <location>
        <begin position="6"/>
        <end position="23"/>
    </location>
</feature>
<gene>
    <name evidence="6" type="ORF">NCTC7688_01898</name>
</gene>
<organism evidence="6 7">
    <name type="scientific">Staphylococcus saprophyticus</name>
    <dbReference type="NCBI Taxonomy" id="29385"/>
    <lineage>
        <taxon>Bacteria</taxon>
        <taxon>Bacillati</taxon>
        <taxon>Bacillota</taxon>
        <taxon>Bacilli</taxon>
        <taxon>Bacillales</taxon>
        <taxon>Staphylococcaceae</taxon>
        <taxon>Staphylococcus</taxon>
    </lineage>
</organism>
<keyword evidence="3 5" id="KW-1133">Transmembrane helix</keyword>
<dbReference type="AlphaFoldDB" id="A0A380HN80"/>
<dbReference type="EMBL" id="UHED01000001">
    <property type="protein sequence ID" value="SUM83321.1"/>
    <property type="molecule type" value="Genomic_DNA"/>
</dbReference>
<sequence>MILDLIVLIIFLYIGMIGFRRGAWLSALHLTSTLFSLWIAQRFYHQIAQRLELFIPFPKTRAFDLNYAIQFDNIHQRFDHIIAFLIIAILTKIICYGIIVIFDNVLKFKRPNVISRVIGVIMSLISSIIISATLLYTISLYPLKIVQQQLISGKISEFLILHIPYISNYVVNI</sequence>
<dbReference type="Pfam" id="PF02674">
    <property type="entry name" value="Colicin_V"/>
    <property type="match status" value="1"/>
</dbReference>
<feature type="transmembrane region" description="Helical" evidence="5">
    <location>
        <begin position="114"/>
        <end position="138"/>
    </location>
</feature>
<evidence type="ECO:0000256" key="5">
    <source>
        <dbReference type="SAM" id="Phobius"/>
    </source>
</evidence>
<proteinExistence type="predicted"/>
<evidence type="ECO:0000256" key="4">
    <source>
        <dbReference type="ARBA" id="ARBA00023136"/>
    </source>
</evidence>
<dbReference type="GO" id="GO:0009403">
    <property type="term" value="P:toxin biosynthetic process"/>
    <property type="evidence" value="ECO:0007669"/>
    <property type="project" value="InterPro"/>
</dbReference>
<protein>
    <submittedName>
        <fullName evidence="6">Colicin V production protein</fullName>
    </submittedName>
</protein>
<name>A0A380HN80_STASA</name>
<evidence type="ECO:0000256" key="1">
    <source>
        <dbReference type="ARBA" id="ARBA00004141"/>
    </source>
</evidence>
<dbReference type="GO" id="GO:0016020">
    <property type="term" value="C:membrane"/>
    <property type="evidence" value="ECO:0007669"/>
    <property type="project" value="UniProtKB-SubCell"/>
</dbReference>
<reference evidence="6 7" key="1">
    <citation type="submission" date="2018-06" db="EMBL/GenBank/DDBJ databases">
        <authorList>
            <consortium name="Pathogen Informatics"/>
            <person name="Doyle S."/>
        </authorList>
    </citation>
    <scope>NUCLEOTIDE SEQUENCE [LARGE SCALE GENOMIC DNA]</scope>
    <source>
        <strain evidence="6 7">NCTC7688</strain>
    </source>
</reference>
<keyword evidence="4 5" id="KW-0472">Membrane</keyword>
<dbReference type="PANTHER" id="PTHR37306">
    <property type="entry name" value="COLICIN V PRODUCTION PROTEIN"/>
    <property type="match status" value="1"/>
</dbReference>
<keyword evidence="2 5" id="KW-0812">Transmembrane</keyword>
<evidence type="ECO:0000256" key="2">
    <source>
        <dbReference type="ARBA" id="ARBA00022692"/>
    </source>
</evidence>
<dbReference type="RefSeq" id="WP_041080344.1">
    <property type="nucleotide sequence ID" value="NZ_CAXOKG010000001.1"/>
</dbReference>
<dbReference type="Proteomes" id="UP000254707">
    <property type="component" value="Unassembled WGS sequence"/>
</dbReference>
<comment type="subcellular location">
    <subcellularLocation>
        <location evidence="1">Membrane</location>
        <topology evidence="1">Multi-pass membrane protein</topology>
    </subcellularLocation>
</comment>
<evidence type="ECO:0000313" key="6">
    <source>
        <dbReference type="EMBL" id="SUM83321.1"/>
    </source>
</evidence>
<accession>A0A380HN80</accession>
<dbReference type="InterPro" id="IPR003825">
    <property type="entry name" value="Colicin-V_CvpA"/>
</dbReference>